<comment type="subcellular location">
    <subcellularLocation>
        <location evidence="8">Cytoplasm</location>
    </subcellularLocation>
</comment>
<comment type="caution">
    <text evidence="8">Lacks conserved residue(s) required for the propagation of feature annotation.</text>
</comment>
<comment type="function">
    <text evidence="8">Transfers a GMP moiety from GTP to Mo-molybdopterin (Mo-MPT) cofactor (Moco or molybdenum cofactor) to form Mo-molybdopterin guanine dinucleotide (Mo-MGD) cofactor.</text>
</comment>
<protein>
    <recommendedName>
        <fullName evidence="8">Probable molybdenum cofactor guanylyltransferase</fullName>
        <shortName evidence="8">MoCo guanylyltransferase</shortName>
        <ecNumber evidence="8">2.7.7.77</ecNumber>
    </recommendedName>
    <alternativeName>
        <fullName evidence="8">GTP:molybdopterin guanylyltransferase</fullName>
    </alternativeName>
    <alternativeName>
        <fullName evidence="8">Mo-MPT guanylyltransferase</fullName>
    </alternativeName>
    <alternativeName>
        <fullName evidence="8">Molybdopterin guanylyltransferase</fullName>
    </alternativeName>
    <alternativeName>
        <fullName evidence="8">Molybdopterin-guanine dinucleotide synthase</fullName>
        <shortName evidence="8">MGD synthase</shortName>
    </alternativeName>
</protein>
<feature type="binding site" evidence="8">
    <location>
        <position position="73"/>
    </location>
    <ligand>
        <name>GTP</name>
        <dbReference type="ChEBI" id="CHEBI:37565"/>
    </ligand>
</feature>
<keyword evidence="4 8" id="KW-0547">Nucleotide-binding</keyword>
<dbReference type="HAMAP" id="MF_00316">
    <property type="entry name" value="MobA"/>
    <property type="match status" value="1"/>
</dbReference>
<evidence type="ECO:0000256" key="3">
    <source>
        <dbReference type="ARBA" id="ARBA00022723"/>
    </source>
</evidence>
<evidence type="ECO:0000259" key="9">
    <source>
        <dbReference type="Pfam" id="PF12804"/>
    </source>
</evidence>
<dbReference type="GO" id="GO:0061603">
    <property type="term" value="F:molybdenum cofactor guanylyltransferase activity"/>
    <property type="evidence" value="ECO:0007669"/>
    <property type="project" value="UniProtKB-EC"/>
</dbReference>
<dbReference type="InterPro" id="IPR029044">
    <property type="entry name" value="Nucleotide-diphossugar_trans"/>
</dbReference>
<evidence type="ECO:0000256" key="2">
    <source>
        <dbReference type="ARBA" id="ARBA00022679"/>
    </source>
</evidence>
<keyword evidence="10" id="KW-0548">Nucleotidyltransferase</keyword>
<sequence length="208" mass="24239">MKKWVTLILAGGQSRRMGTSKTFIPHKEKIMIEYLVSISQKVSEYTMIISNENDKSKLKDLLTSYKNITILQDDPQFKGFGPLAGLYTGMKHCKADWYFVLANDMPDINIPYLNGLRQCTATHSQYEVIIPSHHERIHPLAGAYRNVKNELYSYLSSGNKKMTSFIDSLSSYYIQESEWSEWTNRQEPFFNMNTLSDLIEWQKRKEDD</sequence>
<comment type="domain">
    <text evidence="8">The N-terminal domain determines nucleotide recognition and specific binding, while the C-terminal domain determines the specific binding to the target protein.</text>
</comment>
<evidence type="ECO:0000256" key="1">
    <source>
        <dbReference type="ARBA" id="ARBA00022490"/>
    </source>
</evidence>
<keyword evidence="5 8" id="KW-0460">Magnesium</keyword>
<name>A0ABT9J1V5_9BACL</name>
<feature type="binding site" evidence="8">
    <location>
        <position position="21"/>
    </location>
    <ligand>
        <name>GTP</name>
        <dbReference type="ChEBI" id="CHEBI:37565"/>
    </ligand>
</feature>
<dbReference type="PANTHER" id="PTHR19136">
    <property type="entry name" value="MOLYBDENUM COFACTOR GUANYLYLTRANSFERASE"/>
    <property type="match status" value="1"/>
</dbReference>
<keyword evidence="2 8" id="KW-0808">Transferase</keyword>
<feature type="domain" description="MobA-like NTP transferase" evidence="9">
    <location>
        <begin position="7"/>
        <end position="167"/>
    </location>
</feature>
<evidence type="ECO:0000313" key="11">
    <source>
        <dbReference type="Proteomes" id="UP001231941"/>
    </source>
</evidence>
<feature type="binding site" evidence="8">
    <location>
        <position position="104"/>
    </location>
    <ligand>
        <name>Mg(2+)</name>
        <dbReference type="ChEBI" id="CHEBI:18420"/>
    </ligand>
</feature>
<keyword evidence="11" id="KW-1185">Reference proteome</keyword>
<dbReference type="CDD" id="cd02503">
    <property type="entry name" value="MobA"/>
    <property type="match status" value="1"/>
</dbReference>
<keyword evidence="3 8" id="KW-0479">Metal-binding</keyword>
<evidence type="ECO:0000256" key="4">
    <source>
        <dbReference type="ARBA" id="ARBA00022741"/>
    </source>
</evidence>
<dbReference type="EC" id="2.7.7.77" evidence="8"/>
<feature type="binding site" evidence="8">
    <location>
        <begin position="9"/>
        <end position="11"/>
    </location>
    <ligand>
        <name>GTP</name>
        <dbReference type="ChEBI" id="CHEBI:37565"/>
    </ligand>
</feature>
<dbReference type="Pfam" id="PF12804">
    <property type="entry name" value="NTP_transf_3"/>
    <property type="match status" value="1"/>
</dbReference>
<keyword evidence="7 8" id="KW-0501">Molybdenum cofactor biosynthesis</keyword>
<dbReference type="SUPFAM" id="SSF53448">
    <property type="entry name" value="Nucleotide-diphospho-sugar transferases"/>
    <property type="match status" value="1"/>
</dbReference>
<dbReference type="InterPro" id="IPR013482">
    <property type="entry name" value="Molybde_CF_guanTrfase"/>
</dbReference>
<evidence type="ECO:0000256" key="7">
    <source>
        <dbReference type="ARBA" id="ARBA00023150"/>
    </source>
</evidence>
<dbReference type="Proteomes" id="UP001231941">
    <property type="component" value="Unassembled WGS sequence"/>
</dbReference>
<keyword evidence="6 8" id="KW-0342">GTP-binding</keyword>
<evidence type="ECO:0000256" key="6">
    <source>
        <dbReference type="ARBA" id="ARBA00023134"/>
    </source>
</evidence>
<dbReference type="InterPro" id="IPR025877">
    <property type="entry name" value="MobA-like_NTP_Trfase"/>
</dbReference>
<evidence type="ECO:0000256" key="8">
    <source>
        <dbReference type="HAMAP-Rule" id="MF_00316"/>
    </source>
</evidence>
<keyword evidence="1 8" id="KW-0963">Cytoplasm</keyword>
<organism evidence="10 11">
    <name type="scientific">Chengkuizengella axinellae</name>
    <dbReference type="NCBI Taxonomy" id="3064388"/>
    <lineage>
        <taxon>Bacteria</taxon>
        <taxon>Bacillati</taxon>
        <taxon>Bacillota</taxon>
        <taxon>Bacilli</taxon>
        <taxon>Bacillales</taxon>
        <taxon>Paenibacillaceae</taxon>
        <taxon>Chengkuizengella</taxon>
    </lineage>
</organism>
<dbReference type="RefSeq" id="WP_305992907.1">
    <property type="nucleotide sequence ID" value="NZ_JAVAMP010000008.1"/>
</dbReference>
<dbReference type="PANTHER" id="PTHR19136:SF81">
    <property type="entry name" value="MOLYBDENUM COFACTOR GUANYLYLTRANSFERASE"/>
    <property type="match status" value="1"/>
</dbReference>
<comment type="caution">
    <text evidence="10">The sequence shown here is derived from an EMBL/GenBank/DDBJ whole genome shotgun (WGS) entry which is preliminary data.</text>
</comment>
<dbReference type="Gene3D" id="3.90.550.10">
    <property type="entry name" value="Spore Coat Polysaccharide Biosynthesis Protein SpsA, Chain A"/>
    <property type="match status" value="1"/>
</dbReference>
<feature type="binding site" evidence="8">
    <location>
        <position position="104"/>
    </location>
    <ligand>
        <name>GTP</name>
        <dbReference type="ChEBI" id="CHEBI:37565"/>
    </ligand>
</feature>
<evidence type="ECO:0000256" key="5">
    <source>
        <dbReference type="ARBA" id="ARBA00022842"/>
    </source>
</evidence>
<comment type="cofactor">
    <cofactor evidence="8">
        <name>Mg(2+)</name>
        <dbReference type="ChEBI" id="CHEBI:18420"/>
    </cofactor>
</comment>
<comment type="catalytic activity">
    <reaction evidence="8">
        <text>Mo-molybdopterin + GTP + H(+) = Mo-molybdopterin guanine dinucleotide + diphosphate</text>
        <dbReference type="Rhea" id="RHEA:34243"/>
        <dbReference type="ChEBI" id="CHEBI:15378"/>
        <dbReference type="ChEBI" id="CHEBI:33019"/>
        <dbReference type="ChEBI" id="CHEBI:37565"/>
        <dbReference type="ChEBI" id="CHEBI:71302"/>
        <dbReference type="ChEBI" id="CHEBI:71310"/>
        <dbReference type="EC" id="2.7.7.77"/>
    </reaction>
</comment>
<proteinExistence type="inferred from homology"/>
<accession>A0ABT9J1V5</accession>
<comment type="similarity">
    <text evidence="8">Belongs to the MobA family.</text>
</comment>
<gene>
    <name evidence="8" type="primary">mobA</name>
    <name evidence="10" type="ORF">Q5Y73_15935</name>
</gene>
<dbReference type="EMBL" id="JAVAMP010000008">
    <property type="protein sequence ID" value="MDP5275601.1"/>
    <property type="molecule type" value="Genomic_DNA"/>
</dbReference>
<evidence type="ECO:0000313" key="10">
    <source>
        <dbReference type="EMBL" id="MDP5275601.1"/>
    </source>
</evidence>
<reference evidence="10 11" key="1">
    <citation type="submission" date="2023-08" db="EMBL/GenBank/DDBJ databases">
        <authorList>
            <person name="Park J.-S."/>
        </authorList>
    </citation>
    <scope>NUCLEOTIDE SEQUENCE [LARGE SCALE GENOMIC DNA]</scope>
    <source>
        <strain evidence="10 11">2205SS18-9</strain>
    </source>
</reference>